<proteinExistence type="inferred from homology"/>
<evidence type="ECO:0000256" key="2">
    <source>
        <dbReference type="ARBA" id="ARBA00010352"/>
    </source>
</evidence>
<dbReference type="PANTHER" id="PTHR10500:SF6">
    <property type="entry name" value="PROSTATE-ASSOCIATED MICROSEMINOPROTEIN"/>
    <property type="match status" value="1"/>
</dbReference>
<dbReference type="EMBL" id="JAWDJR010000019">
    <property type="protein sequence ID" value="KAK9957849.1"/>
    <property type="molecule type" value="Genomic_DNA"/>
</dbReference>
<dbReference type="Proteomes" id="UP001479290">
    <property type="component" value="Unassembled WGS sequence"/>
</dbReference>
<dbReference type="AlphaFoldDB" id="A0AAW1Z8R5"/>
<evidence type="ECO:0000256" key="5">
    <source>
        <dbReference type="SAM" id="SignalP"/>
    </source>
</evidence>
<accession>A0AAW1Z8R5</accession>
<dbReference type="GO" id="GO:0005737">
    <property type="term" value="C:cytoplasm"/>
    <property type="evidence" value="ECO:0007669"/>
    <property type="project" value="TreeGrafter"/>
</dbReference>
<evidence type="ECO:0000256" key="3">
    <source>
        <dbReference type="ARBA" id="ARBA00022525"/>
    </source>
</evidence>
<protein>
    <recommendedName>
        <fullName evidence="8">Prostate-associated microseminoprotein</fullName>
    </recommendedName>
</protein>
<dbReference type="Pfam" id="PF05825">
    <property type="entry name" value="PSP94"/>
    <property type="match status" value="1"/>
</dbReference>
<keyword evidence="4" id="KW-1015">Disulfide bond</keyword>
<comment type="similarity">
    <text evidence="2">Belongs to the beta-microseminoprotein family.</text>
</comment>
<name>A0AAW1Z8R5_CULAL</name>
<dbReference type="Gene3D" id="2.60.40.1900">
    <property type="entry name" value="Beta-microseminoprotein (PSP94) domain"/>
    <property type="match status" value="1"/>
</dbReference>
<keyword evidence="3" id="KW-0964">Secreted</keyword>
<keyword evidence="7" id="KW-1185">Reference proteome</keyword>
<dbReference type="InterPro" id="IPR008735">
    <property type="entry name" value="PSP94"/>
</dbReference>
<evidence type="ECO:0000256" key="4">
    <source>
        <dbReference type="ARBA" id="ARBA00023157"/>
    </source>
</evidence>
<dbReference type="PANTHER" id="PTHR10500">
    <property type="entry name" value="BETA-MICROSEMINOPROTEIN"/>
    <property type="match status" value="1"/>
</dbReference>
<evidence type="ECO:0000256" key="1">
    <source>
        <dbReference type="ARBA" id="ARBA00004613"/>
    </source>
</evidence>
<gene>
    <name evidence="6" type="ORF">ABG768_012053</name>
</gene>
<sequence>MQTSEMNVLLAVFCLVNILQLCHGVSSSGECYFNAKASCEHKGRVFDIGEAWLNDECFQCVCFEPFGVGCCELGRQPVDYPPWCEAVRKPDSCTVAVVMKANHKLPCLFGGKNRFRAGEGPLWKSENDPLY</sequence>
<comment type="caution">
    <text evidence="6">The sequence shown here is derived from an EMBL/GenBank/DDBJ whole genome shotgun (WGS) entry which is preliminary data.</text>
</comment>
<reference evidence="6 7" key="1">
    <citation type="submission" date="2024-05" db="EMBL/GenBank/DDBJ databases">
        <title>A high-quality chromosomal-level genome assembly of Topmouth culter (Culter alburnus).</title>
        <authorList>
            <person name="Zhao H."/>
        </authorList>
    </citation>
    <scope>NUCLEOTIDE SEQUENCE [LARGE SCALE GENOMIC DNA]</scope>
    <source>
        <strain evidence="6">CATC2023</strain>
        <tissue evidence="6">Muscle</tissue>
    </source>
</reference>
<feature type="signal peptide" evidence="5">
    <location>
        <begin position="1"/>
        <end position="24"/>
    </location>
</feature>
<evidence type="ECO:0008006" key="8">
    <source>
        <dbReference type="Google" id="ProtNLM"/>
    </source>
</evidence>
<dbReference type="GO" id="GO:0005615">
    <property type="term" value="C:extracellular space"/>
    <property type="evidence" value="ECO:0007669"/>
    <property type="project" value="TreeGrafter"/>
</dbReference>
<keyword evidence="5" id="KW-0732">Signal</keyword>
<feature type="chain" id="PRO_5043665672" description="Prostate-associated microseminoprotein" evidence="5">
    <location>
        <begin position="25"/>
        <end position="131"/>
    </location>
</feature>
<organism evidence="6 7">
    <name type="scientific">Culter alburnus</name>
    <name type="common">Topmouth culter</name>
    <dbReference type="NCBI Taxonomy" id="194366"/>
    <lineage>
        <taxon>Eukaryota</taxon>
        <taxon>Metazoa</taxon>
        <taxon>Chordata</taxon>
        <taxon>Craniata</taxon>
        <taxon>Vertebrata</taxon>
        <taxon>Euteleostomi</taxon>
        <taxon>Actinopterygii</taxon>
        <taxon>Neopterygii</taxon>
        <taxon>Teleostei</taxon>
        <taxon>Ostariophysi</taxon>
        <taxon>Cypriniformes</taxon>
        <taxon>Xenocyprididae</taxon>
        <taxon>Xenocypridinae</taxon>
        <taxon>Culter</taxon>
    </lineage>
</organism>
<evidence type="ECO:0000313" key="6">
    <source>
        <dbReference type="EMBL" id="KAK9957849.1"/>
    </source>
</evidence>
<comment type="subcellular location">
    <subcellularLocation>
        <location evidence="1">Secreted</location>
    </subcellularLocation>
</comment>
<evidence type="ECO:0000313" key="7">
    <source>
        <dbReference type="Proteomes" id="UP001479290"/>
    </source>
</evidence>